<comment type="caution">
    <text evidence="15">The sequence shown here is derived from an EMBL/GenBank/DDBJ whole genome shotgun (WGS) entry which is preliminary data.</text>
</comment>
<feature type="active site" description="Nucleophile" evidence="11">
    <location>
        <position position="122"/>
    </location>
</feature>
<keyword evidence="10 11" id="KW-0624">Polysaccharide degradation</keyword>
<name>A0A135LT43_PENPA</name>
<evidence type="ECO:0000256" key="2">
    <source>
        <dbReference type="ARBA" id="ARBA00004851"/>
    </source>
</evidence>
<keyword evidence="8 11" id="KW-0119">Carbohydrate metabolism</keyword>
<comment type="similarity">
    <text evidence="3 11 12">Belongs to the glycosyl hydrolase 11 (cellulase G) family.</text>
</comment>
<dbReference type="AlphaFoldDB" id="A0A135LT43"/>
<evidence type="ECO:0000256" key="13">
    <source>
        <dbReference type="SAM" id="MobiDB-lite"/>
    </source>
</evidence>
<evidence type="ECO:0000256" key="6">
    <source>
        <dbReference type="ARBA" id="ARBA00022729"/>
    </source>
</evidence>
<feature type="region of interest" description="Disordered" evidence="13">
    <location>
        <begin position="1"/>
        <end position="40"/>
    </location>
</feature>
<dbReference type="GeneID" id="63711441"/>
<keyword evidence="6" id="KW-0732">Signal</keyword>
<evidence type="ECO:0000256" key="5">
    <source>
        <dbReference type="ARBA" id="ARBA00022651"/>
    </source>
</evidence>
<dbReference type="EC" id="3.2.1.8" evidence="4 11"/>
<dbReference type="OrthoDB" id="4444234at2759"/>
<sequence>MPTLSTPLSPQAQPEEAISDISSNSTIERRAGPTTFSNSKDGIDPAGFYHSLYNDNKASARYTEFPDSGRFQLAWNTPNKEFLGGKGFKGVAPRSITWDGSFRASGDWTLGIYGWTQNPVTEWYVVESHGDGVPGNGHILGQVYSDGGVYDVYSLSYNNVPKIYGATSFKQYWSVRRNHRSSGTVNVAAHFDGWRKLGLKPGNPVFQMITLEGFKGEGSLDFTVRR</sequence>
<keyword evidence="5 11" id="KW-0858">Xylan degradation</keyword>
<evidence type="ECO:0000256" key="12">
    <source>
        <dbReference type="RuleBase" id="RU362015"/>
    </source>
</evidence>
<dbReference type="InterPro" id="IPR013320">
    <property type="entry name" value="ConA-like_dom_sf"/>
</dbReference>
<reference evidence="15 16" key="1">
    <citation type="journal article" date="2016" name="BMC Genomics">
        <title>Genome sequencing and secondary metabolism of the postharvest pathogen Penicillium griseofulvum.</title>
        <authorList>
            <person name="Banani H."/>
            <person name="Marcet-Houben M."/>
            <person name="Ballester A.R."/>
            <person name="Abbruscato P."/>
            <person name="Gonzalez-Candelas L."/>
            <person name="Gabaldon T."/>
            <person name="Spadaro D."/>
        </authorList>
    </citation>
    <scope>NUCLEOTIDE SEQUENCE [LARGE SCALE GENOMIC DNA]</scope>
    <source>
        <strain evidence="15 16">PG3</strain>
    </source>
</reference>
<evidence type="ECO:0000259" key="14">
    <source>
        <dbReference type="PROSITE" id="PS51761"/>
    </source>
</evidence>
<evidence type="ECO:0000313" key="15">
    <source>
        <dbReference type="EMBL" id="KXG52143.1"/>
    </source>
</evidence>
<dbReference type="GO" id="GO:0031176">
    <property type="term" value="F:endo-1,4-beta-xylanase activity"/>
    <property type="evidence" value="ECO:0007669"/>
    <property type="project" value="UniProtKB-UniRule"/>
</dbReference>
<dbReference type="PRINTS" id="PR00911">
    <property type="entry name" value="GLHYDRLASE11"/>
</dbReference>
<dbReference type="Proteomes" id="UP000070168">
    <property type="component" value="Unassembled WGS sequence"/>
</dbReference>
<feature type="domain" description="GH11" evidence="14">
    <location>
        <begin position="36"/>
        <end position="225"/>
    </location>
</feature>
<evidence type="ECO:0000256" key="11">
    <source>
        <dbReference type="PROSITE-ProRule" id="PRU01097"/>
    </source>
</evidence>
<evidence type="ECO:0000256" key="4">
    <source>
        <dbReference type="ARBA" id="ARBA00012590"/>
    </source>
</evidence>
<dbReference type="InterPro" id="IPR013319">
    <property type="entry name" value="GH11/12"/>
</dbReference>
<dbReference type="Gene3D" id="2.60.120.180">
    <property type="match status" value="1"/>
</dbReference>
<dbReference type="OMA" id="YNDNHAG"/>
<dbReference type="GO" id="GO:0045493">
    <property type="term" value="P:xylan catabolic process"/>
    <property type="evidence" value="ECO:0007669"/>
    <property type="project" value="UniProtKB-UniRule"/>
</dbReference>
<dbReference type="PROSITE" id="PS51761">
    <property type="entry name" value="GH11_3"/>
    <property type="match status" value="1"/>
</dbReference>
<organism evidence="15 16">
    <name type="scientific">Penicillium patulum</name>
    <name type="common">Penicillium griseofulvum</name>
    <dbReference type="NCBI Taxonomy" id="5078"/>
    <lineage>
        <taxon>Eukaryota</taxon>
        <taxon>Fungi</taxon>
        <taxon>Dikarya</taxon>
        <taxon>Ascomycota</taxon>
        <taxon>Pezizomycotina</taxon>
        <taxon>Eurotiomycetes</taxon>
        <taxon>Eurotiomycetidae</taxon>
        <taxon>Eurotiales</taxon>
        <taxon>Aspergillaceae</taxon>
        <taxon>Penicillium</taxon>
    </lineage>
</organism>
<dbReference type="SUPFAM" id="SSF49899">
    <property type="entry name" value="Concanavalin A-like lectins/glucanases"/>
    <property type="match status" value="1"/>
</dbReference>
<evidence type="ECO:0000256" key="7">
    <source>
        <dbReference type="ARBA" id="ARBA00022801"/>
    </source>
</evidence>
<gene>
    <name evidence="15" type="ORF">PGRI_084270</name>
</gene>
<dbReference type="InterPro" id="IPR001137">
    <property type="entry name" value="Glyco_hydro_11"/>
</dbReference>
<dbReference type="InterPro" id="IPR033123">
    <property type="entry name" value="GH11_dom"/>
</dbReference>
<accession>A0A135LT43</accession>
<evidence type="ECO:0000256" key="3">
    <source>
        <dbReference type="ARBA" id="ARBA00007792"/>
    </source>
</evidence>
<feature type="active site" description="Proton donor" evidence="11">
    <location>
        <position position="212"/>
    </location>
</feature>
<feature type="compositionally biased region" description="Polar residues" evidence="13">
    <location>
        <begin position="1"/>
        <end position="12"/>
    </location>
</feature>
<dbReference type="EMBL" id="LHQR01000027">
    <property type="protein sequence ID" value="KXG52143.1"/>
    <property type="molecule type" value="Genomic_DNA"/>
</dbReference>
<keyword evidence="9 11" id="KW-0326">Glycosidase</keyword>
<proteinExistence type="inferred from homology"/>
<keyword evidence="16" id="KW-1185">Reference proteome</keyword>
<dbReference type="Pfam" id="PF00457">
    <property type="entry name" value="Glyco_hydro_11"/>
    <property type="match status" value="1"/>
</dbReference>
<comment type="catalytic activity">
    <reaction evidence="1 11 12">
        <text>Endohydrolysis of (1-&gt;4)-beta-D-xylosidic linkages in xylans.</text>
        <dbReference type="EC" id="3.2.1.8"/>
    </reaction>
</comment>
<evidence type="ECO:0000256" key="1">
    <source>
        <dbReference type="ARBA" id="ARBA00000681"/>
    </source>
</evidence>
<dbReference type="PANTHER" id="PTHR46828">
    <property type="entry name" value="ENDO-1,4-BETA-XYLANASE A-RELATED"/>
    <property type="match status" value="1"/>
</dbReference>
<dbReference type="UniPathway" id="UPA00114"/>
<evidence type="ECO:0000313" key="16">
    <source>
        <dbReference type="Proteomes" id="UP000070168"/>
    </source>
</evidence>
<comment type="pathway">
    <text evidence="2 11 12">Glycan degradation; xylan degradation.</text>
</comment>
<dbReference type="RefSeq" id="XP_040650679.1">
    <property type="nucleotide sequence ID" value="XM_040796141.1"/>
</dbReference>
<evidence type="ECO:0000256" key="8">
    <source>
        <dbReference type="ARBA" id="ARBA00023277"/>
    </source>
</evidence>
<keyword evidence="7 11" id="KW-0378">Hydrolase</keyword>
<protein>
    <recommendedName>
        <fullName evidence="4 11">Endo-1,4-beta-xylanase</fullName>
        <ecNumber evidence="4 11">3.2.1.8</ecNumber>
    </recommendedName>
</protein>
<evidence type="ECO:0000256" key="10">
    <source>
        <dbReference type="ARBA" id="ARBA00023326"/>
    </source>
</evidence>
<evidence type="ECO:0000256" key="9">
    <source>
        <dbReference type="ARBA" id="ARBA00023295"/>
    </source>
</evidence>
<dbReference type="PANTHER" id="PTHR46828:SF2">
    <property type="entry name" value="ENDO-1,4-BETA-XYLANASE A-RELATED"/>
    <property type="match status" value="1"/>
</dbReference>